<protein>
    <submittedName>
        <fullName evidence="1">Ovule protein</fullName>
    </submittedName>
</protein>
<name>A0A0R3QXA3_9BILA</name>
<accession>A0A0R3QXA3</accession>
<dbReference type="WBParaSite" id="BTMF_0001237501-mRNA-1">
    <property type="protein sequence ID" value="BTMF_0001237501-mRNA-1"/>
    <property type="gene ID" value="BTMF_0001237501"/>
</dbReference>
<organism evidence="1">
    <name type="scientific">Brugia timori</name>
    <dbReference type="NCBI Taxonomy" id="42155"/>
    <lineage>
        <taxon>Eukaryota</taxon>
        <taxon>Metazoa</taxon>
        <taxon>Ecdysozoa</taxon>
        <taxon>Nematoda</taxon>
        <taxon>Chromadorea</taxon>
        <taxon>Rhabditida</taxon>
        <taxon>Spirurina</taxon>
        <taxon>Spiruromorpha</taxon>
        <taxon>Filarioidea</taxon>
        <taxon>Onchocercidae</taxon>
        <taxon>Brugia</taxon>
    </lineage>
</organism>
<sequence>LLIIGSKTTSFFDHCKGCIICSSMLFLNFENESLCFWGLESDRWRIIQESFLNIFRKIHNFFE</sequence>
<dbReference type="AlphaFoldDB" id="A0A0R3QXA3"/>
<evidence type="ECO:0000313" key="1">
    <source>
        <dbReference type="WBParaSite" id="BTMF_0001237501-mRNA-1"/>
    </source>
</evidence>
<proteinExistence type="predicted"/>
<reference evidence="1" key="1">
    <citation type="submission" date="2017-02" db="UniProtKB">
        <authorList>
            <consortium name="WormBaseParasite"/>
        </authorList>
    </citation>
    <scope>IDENTIFICATION</scope>
</reference>